<evidence type="ECO:0000259" key="7">
    <source>
        <dbReference type="PROSITE" id="PS50104"/>
    </source>
</evidence>
<dbReference type="SUPFAM" id="SSF52200">
    <property type="entry name" value="Toll/Interleukin receptor TIR domain"/>
    <property type="match status" value="1"/>
</dbReference>
<evidence type="ECO:0000313" key="8">
    <source>
        <dbReference type="EMBL" id="KAJ7412459.1"/>
    </source>
</evidence>
<dbReference type="InterPro" id="IPR000157">
    <property type="entry name" value="TIR_dom"/>
</dbReference>
<dbReference type="EMBL" id="WHWB01034240">
    <property type="protein sequence ID" value="KAJ7412459.1"/>
    <property type="molecule type" value="Genomic_DNA"/>
</dbReference>
<evidence type="ECO:0000256" key="5">
    <source>
        <dbReference type="ARBA" id="ARBA00023136"/>
    </source>
</evidence>
<keyword evidence="2 6" id="KW-0812">Transmembrane</keyword>
<keyword evidence="3" id="KW-0732">Signal</keyword>
<evidence type="ECO:0000256" key="2">
    <source>
        <dbReference type="ARBA" id="ARBA00022692"/>
    </source>
</evidence>
<evidence type="ECO:0000256" key="3">
    <source>
        <dbReference type="ARBA" id="ARBA00022729"/>
    </source>
</evidence>
<dbReference type="PANTHER" id="PTHR24365:SF541">
    <property type="entry name" value="PROTEIN TOLL-RELATED"/>
    <property type="match status" value="1"/>
</dbReference>
<feature type="transmembrane region" description="Helical" evidence="6">
    <location>
        <begin position="37"/>
        <end position="59"/>
    </location>
</feature>
<dbReference type="Proteomes" id="UP001145742">
    <property type="component" value="Unassembled WGS sequence"/>
</dbReference>
<proteinExistence type="predicted"/>
<comment type="subcellular location">
    <subcellularLocation>
        <location evidence="1">Membrane</location>
    </subcellularLocation>
</comment>
<dbReference type="SUPFAM" id="SSF56436">
    <property type="entry name" value="C-type lectin-like"/>
    <property type="match status" value="1"/>
</dbReference>
<dbReference type="SMART" id="SM00255">
    <property type="entry name" value="TIR"/>
    <property type="match status" value="1"/>
</dbReference>
<dbReference type="Gene3D" id="3.10.100.10">
    <property type="entry name" value="Mannose-Binding Protein A, subunit A"/>
    <property type="match status" value="1"/>
</dbReference>
<evidence type="ECO:0000256" key="4">
    <source>
        <dbReference type="ARBA" id="ARBA00022989"/>
    </source>
</evidence>
<dbReference type="Gene3D" id="3.40.50.10140">
    <property type="entry name" value="Toll/interleukin-1 receptor homology (TIR) domain"/>
    <property type="match status" value="1"/>
</dbReference>
<evidence type="ECO:0000256" key="1">
    <source>
        <dbReference type="ARBA" id="ARBA00004370"/>
    </source>
</evidence>
<reference evidence="8" key="1">
    <citation type="submission" date="2019-10" db="EMBL/GenBank/DDBJ databases">
        <authorList>
            <person name="Soares A.E.R."/>
            <person name="Aleixo A."/>
            <person name="Schneider P."/>
            <person name="Miyaki C.Y."/>
            <person name="Schneider M.P."/>
            <person name="Mello C."/>
            <person name="Vasconcelos A.T.R."/>
        </authorList>
    </citation>
    <scope>NUCLEOTIDE SEQUENCE</scope>
    <source>
        <tissue evidence="8">Muscle</tissue>
    </source>
</reference>
<dbReference type="InterPro" id="IPR016186">
    <property type="entry name" value="C-type_lectin-like/link_sf"/>
</dbReference>
<dbReference type="InterPro" id="IPR035897">
    <property type="entry name" value="Toll_tir_struct_dom_sf"/>
</dbReference>
<keyword evidence="4 6" id="KW-1133">Transmembrane helix</keyword>
<dbReference type="PROSITE" id="PS50104">
    <property type="entry name" value="TIR"/>
    <property type="match status" value="1"/>
</dbReference>
<dbReference type="Pfam" id="PF13676">
    <property type="entry name" value="TIR_2"/>
    <property type="match status" value="1"/>
</dbReference>
<accession>A0ABQ9D013</accession>
<name>A0ABQ9D013_9PASS</name>
<keyword evidence="5 6" id="KW-0472">Membrane</keyword>
<organism evidence="8 9">
    <name type="scientific">Willisornis vidua</name>
    <name type="common">Xingu scale-backed antbird</name>
    <dbReference type="NCBI Taxonomy" id="1566151"/>
    <lineage>
        <taxon>Eukaryota</taxon>
        <taxon>Metazoa</taxon>
        <taxon>Chordata</taxon>
        <taxon>Craniata</taxon>
        <taxon>Vertebrata</taxon>
        <taxon>Euteleostomi</taxon>
        <taxon>Archelosauria</taxon>
        <taxon>Archosauria</taxon>
        <taxon>Dinosauria</taxon>
        <taxon>Saurischia</taxon>
        <taxon>Theropoda</taxon>
        <taxon>Coelurosauria</taxon>
        <taxon>Aves</taxon>
        <taxon>Neognathae</taxon>
        <taxon>Neoaves</taxon>
        <taxon>Telluraves</taxon>
        <taxon>Australaves</taxon>
        <taxon>Passeriformes</taxon>
        <taxon>Thamnophilidae</taxon>
        <taxon>Willisornis</taxon>
    </lineage>
</organism>
<feature type="domain" description="TIR" evidence="7">
    <location>
        <begin position="154"/>
        <end position="280"/>
    </location>
</feature>
<evidence type="ECO:0000256" key="6">
    <source>
        <dbReference type="SAM" id="Phobius"/>
    </source>
</evidence>
<keyword evidence="9" id="KW-1185">Reference proteome</keyword>
<dbReference type="InterPro" id="IPR016187">
    <property type="entry name" value="CTDL_fold"/>
</dbReference>
<evidence type="ECO:0000313" key="9">
    <source>
        <dbReference type="Proteomes" id="UP001145742"/>
    </source>
</evidence>
<gene>
    <name evidence="8" type="ORF">WISP_96260</name>
</gene>
<sequence length="309" mass="34528">MAENVINTDLDLPESATPRVQQVSDVSGKSCCSRPCVPVLVAAIILALVIVVCRIIMCCPPGWKKHARKCYFFFPVTAKDWNTSHEECIALGSDLVITDNKDELQRMMDFKEEVKPISDTCITETSSAISARAGMTDLQGPQMLPELPALAAPETHHIFVSYSSSNSDWARNLIQSLEGMIPKLKACYHERDFIPGKTIIENVVEVVQGSQKIVLVFSPDFVQSRWCLLEANLCIFQDCLERKPVIPIMLVPCLLPLHLTHLTYIDVSEIHFLDKVIKVICTPNDEMKNATLIAPHFFTMGNASWPCLQ</sequence>
<dbReference type="PANTHER" id="PTHR24365">
    <property type="entry name" value="TOLL-LIKE RECEPTOR"/>
    <property type="match status" value="1"/>
</dbReference>
<comment type="caution">
    <text evidence="8">The sequence shown here is derived from an EMBL/GenBank/DDBJ whole genome shotgun (WGS) entry which is preliminary data.</text>
</comment>
<protein>
    <recommendedName>
        <fullName evidence="7">TIR domain-containing protein</fullName>
    </recommendedName>
</protein>